<name>A0A061SJE7_9CHLO</name>
<evidence type="ECO:0000256" key="1">
    <source>
        <dbReference type="SAM" id="MobiDB-lite"/>
    </source>
</evidence>
<feature type="region of interest" description="Disordered" evidence="1">
    <location>
        <begin position="39"/>
        <end position="62"/>
    </location>
</feature>
<evidence type="ECO:0000313" key="2">
    <source>
        <dbReference type="EMBL" id="JAC84428.1"/>
    </source>
</evidence>
<feature type="compositionally biased region" description="Basic and acidic residues" evidence="1">
    <location>
        <begin position="12"/>
        <end position="25"/>
    </location>
</feature>
<organism evidence="2">
    <name type="scientific">Tetraselmis sp. GSL018</name>
    <dbReference type="NCBI Taxonomy" id="582737"/>
    <lineage>
        <taxon>Eukaryota</taxon>
        <taxon>Viridiplantae</taxon>
        <taxon>Chlorophyta</taxon>
        <taxon>core chlorophytes</taxon>
        <taxon>Chlorodendrophyceae</taxon>
        <taxon>Chlorodendrales</taxon>
        <taxon>Chlorodendraceae</taxon>
        <taxon>Tetraselmis</taxon>
    </lineage>
</organism>
<proteinExistence type="predicted"/>
<dbReference type="AlphaFoldDB" id="A0A061SJE7"/>
<accession>A0A061SJE7</accession>
<gene>
    <name evidence="2" type="ORF">TSPGSL018_1001</name>
</gene>
<feature type="non-terminal residue" evidence="2">
    <location>
        <position position="1"/>
    </location>
</feature>
<sequence length="62" mass="7129">PEPRGNKILAKHQTETGKRVEEKQPTEYDLVLRKRSGVIPRNKQKAPGLRQDKLTTSYFPQA</sequence>
<feature type="region of interest" description="Disordered" evidence="1">
    <location>
        <begin position="1"/>
        <end position="25"/>
    </location>
</feature>
<protein>
    <submittedName>
        <fullName evidence="2">Uncharacterized protein</fullName>
    </submittedName>
</protein>
<reference evidence="2" key="1">
    <citation type="submission" date="2014-05" db="EMBL/GenBank/DDBJ databases">
        <title>The transcriptome of the halophilic microalga Tetraselmis sp. GSL018 isolated from the Great Salt Lake, Utah.</title>
        <authorList>
            <person name="Jinkerson R.E."/>
            <person name="D'Adamo S."/>
            <person name="Posewitz M.C."/>
        </authorList>
    </citation>
    <scope>NUCLEOTIDE SEQUENCE</scope>
    <source>
        <strain evidence="2">GSL018</strain>
    </source>
</reference>
<dbReference type="EMBL" id="GBEZ01000461">
    <property type="protein sequence ID" value="JAC84428.1"/>
    <property type="molecule type" value="Transcribed_RNA"/>
</dbReference>